<dbReference type="RefSeq" id="WP_305935606.1">
    <property type="nucleotide sequence ID" value="NZ_JAVAJI010000005.1"/>
</dbReference>
<keyword evidence="3" id="KW-1185">Reference proteome</keyword>
<gene>
    <name evidence="2" type="ORF">Q8P09_04860</name>
</gene>
<evidence type="ECO:0000313" key="2">
    <source>
        <dbReference type="EMBL" id="MDP4544408.1"/>
    </source>
</evidence>
<comment type="caution">
    <text evidence="2">The sequence shown here is derived from an EMBL/GenBank/DDBJ whole genome shotgun (WGS) entry which is preliminary data.</text>
</comment>
<sequence>MTTVVYLLEHTVKGLEDSTKMLGIYSTREEAENAINFLSNKPGFRDSLDDFLIDEYEIDKICWSSGFG</sequence>
<dbReference type="EMBL" id="JAVAJI010000005">
    <property type="protein sequence ID" value="MDP4544408.1"/>
    <property type="molecule type" value="Genomic_DNA"/>
</dbReference>
<dbReference type="InterPro" id="IPR055760">
    <property type="entry name" value="DUF7336"/>
</dbReference>
<evidence type="ECO:0000259" key="1">
    <source>
        <dbReference type="Pfam" id="PF24024"/>
    </source>
</evidence>
<proteinExistence type="predicted"/>
<accession>A0ABT9HF97</accession>
<name>A0ABT9HF97_9GAMM</name>
<feature type="domain" description="DUF7336" evidence="1">
    <location>
        <begin position="5"/>
        <end position="66"/>
    </location>
</feature>
<dbReference type="Proteomes" id="UP001228171">
    <property type="component" value="Unassembled WGS sequence"/>
</dbReference>
<evidence type="ECO:0000313" key="3">
    <source>
        <dbReference type="Proteomes" id="UP001228171"/>
    </source>
</evidence>
<dbReference type="Pfam" id="PF24024">
    <property type="entry name" value="DUF7336"/>
    <property type="match status" value="1"/>
</dbReference>
<organism evidence="2 3">
    <name type="scientific">Psychrobacter faecalis</name>
    <dbReference type="NCBI Taxonomy" id="180588"/>
    <lineage>
        <taxon>Bacteria</taxon>
        <taxon>Pseudomonadati</taxon>
        <taxon>Pseudomonadota</taxon>
        <taxon>Gammaproteobacteria</taxon>
        <taxon>Moraxellales</taxon>
        <taxon>Moraxellaceae</taxon>
        <taxon>Psychrobacter</taxon>
    </lineage>
</organism>
<reference evidence="2 3" key="1">
    <citation type="submission" date="2023-08" db="EMBL/GenBank/DDBJ databases">
        <authorList>
            <person name="Kumar R."/>
        </authorList>
    </citation>
    <scope>NUCLEOTIDE SEQUENCE [LARGE SCALE GENOMIC DNA]</scope>
    <source>
        <strain evidence="2 3">LUR13</strain>
    </source>
</reference>
<protein>
    <recommendedName>
        <fullName evidence="1">DUF7336 domain-containing protein</fullName>
    </recommendedName>
</protein>